<proteinExistence type="predicted"/>
<name>A0AAD6QRM5_9ROSI</name>
<reference evidence="1" key="1">
    <citation type="journal article" date="2023" name="Mol. Ecol. Resour.">
        <title>Chromosome-level genome assembly of a triploid poplar Populus alba 'Berolinensis'.</title>
        <authorList>
            <person name="Chen S."/>
            <person name="Yu Y."/>
            <person name="Wang X."/>
            <person name="Wang S."/>
            <person name="Zhang T."/>
            <person name="Zhou Y."/>
            <person name="He R."/>
            <person name="Meng N."/>
            <person name="Wang Y."/>
            <person name="Liu W."/>
            <person name="Liu Z."/>
            <person name="Liu J."/>
            <person name="Guo Q."/>
            <person name="Huang H."/>
            <person name="Sederoff R.R."/>
            <person name="Wang G."/>
            <person name="Qu G."/>
            <person name="Chen S."/>
        </authorList>
    </citation>
    <scope>NUCLEOTIDE SEQUENCE</scope>
    <source>
        <strain evidence="1">SC-2020</strain>
    </source>
</reference>
<dbReference type="EMBL" id="JAQIZT010000006">
    <property type="protein sequence ID" value="KAJ6995391.1"/>
    <property type="molecule type" value="Genomic_DNA"/>
</dbReference>
<comment type="caution">
    <text evidence="1">The sequence shown here is derived from an EMBL/GenBank/DDBJ whole genome shotgun (WGS) entry which is preliminary data.</text>
</comment>
<evidence type="ECO:0000313" key="1">
    <source>
        <dbReference type="EMBL" id="KAJ6995391.1"/>
    </source>
</evidence>
<protein>
    <submittedName>
        <fullName evidence="1">Uncharacterized protein</fullName>
    </submittedName>
</protein>
<accession>A0AAD6QRM5</accession>
<dbReference type="AlphaFoldDB" id="A0AAD6QRM5"/>
<keyword evidence="2" id="KW-1185">Reference proteome</keyword>
<sequence length="67" mass="7633">MVAGACIGDSVTLDDLQEFALRRIVSLDLSRQVSGVYNKKNCVSLIFLDKFLHYCLGKWWRVKNLQG</sequence>
<evidence type="ECO:0000313" key="2">
    <source>
        <dbReference type="Proteomes" id="UP001164929"/>
    </source>
</evidence>
<dbReference type="Proteomes" id="UP001164929">
    <property type="component" value="Chromosome 6"/>
</dbReference>
<organism evidence="1 2">
    <name type="scientific">Populus alba x Populus x berolinensis</name>
    <dbReference type="NCBI Taxonomy" id="444605"/>
    <lineage>
        <taxon>Eukaryota</taxon>
        <taxon>Viridiplantae</taxon>
        <taxon>Streptophyta</taxon>
        <taxon>Embryophyta</taxon>
        <taxon>Tracheophyta</taxon>
        <taxon>Spermatophyta</taxon>
        <taxon>Magnoliopsida</taxon>
        <taxon>eudicotyledons</taxon>
        <taxon>Gunneridae</taxon>
        <taxon>Pentapetalae</taxon>
        <taxon>rosids</taxon>
        <taxon>fabids</taxon>
        <taxon>Malpighiales</taxon>
        <taxon>Salicaceae</taxon>
        <taxon>Saliceae</taxon>
        <taxon>Populus</taxon>
    </lineage>
</organism>
<gene>
    <name evidence="1" type="ORF">NC653_017998</name>
</gene>